<evidence type="ECO:0000256" key="2">
    <source>
        <dbReference type="ARBA" id="ARBA00022448"/>
    </source>
</evidence>
<dbReference type="GO" id="GO:0016020">
    <property type="term" value="C:membrane"/>
    <property type="evidence" value="ECO:0007669"/>
    <property type="project" value="UniProtKB-SubCell"/>
</dbReference>
<keyword evidence="5 6" id="KW-0472">Membrane</keyword>
<keyword evidence="2" id="KW-0813">Transport</keyword>
<dbReference type="Proteomes" id="UP000886520">
    <property type="component" value="Chromosome 21"/>
</dbReference>
<reference evidence="8" key="1">
    <citation type="submission" date="2021-01" db="EMBL/GenBank/DDBJ databases">
        <title>Adiantum capillus-veneris genome.</title>
        <authorList>
            <person name="Fang Y."/>
            <person name="Liao Q."/>
        </authorList>
    </citation>
    <scope>NUCLEOTIDE SEQUENCE</scope>
    <source>
        <strain evidence="8">H3</strain>
        <tissue evidence="8">Leaf</tissue>
    </source>
</reference>
<dbReference type="PANTHER" id="PTHR23511:SF34">
    <property type="entry name" value="SYNAPTIC VESICLE GLYCOPROTEIN 2"/>
    <property type="match status" value="1"/>
</dbReference>
<dbReference type="GO" id="GO:0022857">
    <property type="term" value="F:transmembrane transporter activity"/>
    <property type="evidence" value="ECO:0007669"/>
    <property type="project" value="InterPro"/>
</dbReference>
<dbReference type="PANTHER" id="PTHR23511">
    <property type="entry name" value="SYNAPTIC VESICLE GLYCOPROTEIN 2"/>
    <property type="match status" value="1"/>
</dbReference>
<dbReference type="Pfam" id="PF00083">
    <property type="entry name" value="Sugar_tr"/>
    <property type="match status" value="1"/>
</dbReference>
<dbReference type="InterPro" id="IPR020846">
    <property type="entry name" value="MFS_dom"/>
</dbReference>
<evidence type="ECO:0000313" key="9">
    <source>
        <dbReference type="Proteomes" id="UP000886520"/>
    </source>
</evidence>
<dbReference type="PROSITE" id="PS50850">
    <property type="entry name" value="MFS"/>
    <property type="match status" value="1"/>
</dbReference>
<dbReference type="Gene3D" id="1.20.1250.20">
    <property type="entry name" value="MFS general substrate transporter like domains"/>
    <property type="match status" value="1"/>
</dbReference>
<keyword evidence="9" id="KW-1185">Reference proteome</keyword>
<dbReference type="OrthoDB" id="433512at2759"/>
<dbReference type="EMBL" id="JABFUD020000021">
    <property type="protein sequence ID" value="KAI5063270.1"/>
    <property type="molecule type" value="Genomic_DNA"/>
</dbReference>
<proteinExistence type="predicted"/>
<dbReference type="SUPFAM" id="SSF103473">
    <property type="entry name" value="MFS general substrate transporter"/>
    <property type="match status" value="1"/>
</dbReference>
<dbReference type="InterPro" id="IPR005828">
    <property type="entry name" value="MFS_sugar_transport-like"/>
</dbReference>
<evidence type="ECO:0000256" key="1">
    <source>
        <dbReference type="ARBA" id="ARBA00004141"/>
    </source>
</evidence>
<feature type="transmembrane region" description="Helical" evidence="6">
    <location>
        <begin position="26"/>
        <end position="56"/>
    </location>
</feature>
<evidence type="ECO:0000256" key="6">
    <source>
        <dbReference type="SAM" id="Phobius"/>
    </source>
</evidence>
<feature type="transmembrane region" description="Helical" evidence="6">
    <location>
        <begin position="76"/>
        <end position="98"/>
    </location>
</feature>
<evidence type="ECO:0000256" key="5">
    <source>
        <dbReference type="ARBA" id="ARBA00023136"/>
    </source>
</evidence>
<evidence type="ECO:0000256" key="3">
    <source>
        <dbReference type="ARBA" id="ARBA00022692"/>
    </source>
</evidence>
<comment type="caution">
    <text evidence="8">The sequence shown here is derived from an EMBL/GenBank/DDBJ whole genome shotgun (WGS) entry which is preliminary data.</text>
</comment>
<dbReference type="AlphaFoldDB" id="A0A9D4U8U6"/>
<evidence type="ECO:0000313" key="8">
    <source>
        <dbReference type="EMBL" id="KAI5063270.1"/>
    </source>
</evidence>
<gene>
    <name evidence="8" type="ORF">GOP47_0021817</name>
</gene>
<organism evidence="8 9">
    <name type="scientific">Adiantum capillus-veneris</name>
    <name type="common">Maidenhair fern</name>
    <dbReference type="NCBI Taxonomy" id="13818"/>
    <lineage>
        <taxon>Eukaryota</taxon>
        <taxon>Viridiplantae</taxon>
        <taxon>Streptophyta</taxon>
        <taxon>Embryophyta</taxon>
        <taxon>Tracheophyta</taxon>
        <taxon>Polypodiopsida</taxon>
        <taxon>Polypodiidae</taxon>
        <taxon>Polypodiales</taxon>
        <taxon>Pteridineae</taxon>
        <taxon>Pteridaceae</taxon>
        <taxon>Vittarioideae</taxon>
        <taxon>Adiantum</taxon>
    </lineage>
</organism>
<evidence type="ECO:0000259" key="7">
    <source>
        <dbReference type="PROSITE" id="PS50850"/>
    </source>
</evidence>
<keyword evidence="4 6" id="KW-1133">Transmembrane helix</keyword>
<sequence>MVRIGIDDSSRHLEVLSALDRAKTQWYHFTAIVIAGLGFFTDAYDLFCISTVLRLLGRLYYYDPTTSHPGTLPPNVSAAVNSVALCGTLAGQLFFGWLGDKMAEKKSMVPL</sequence>
<accession>A0A9D4U8U6</accession>
<dbReference type="InterPro" id="IPR036259">
    <property type="entry name" value="MFS_trans_sf"/>
</dbReference>
<name>A0A9D4U8U6_ADICA</name>
<evidence type="ECO:0000256" key="4">
    <source>
        <dbReference type="ARBA" id="ARBA00022989"/>
    </source>
</evidence>
<protein>
    <recommendedName>
        <fullName evidence="7">Major facilitator superfamily (MFS) profile domain-containing protein</fullName>
    </recommendedName>
</protein>
<keyword evidence="3 6" id="KW-0812">Transmembrane</keyword>
<feature type="domain" description="Major facilitator superfamily (MFS) profile" evidence="7">
    <location>
        <begin position="31"/>
        <end position="111"/>
    </location>
</feature>
<comment type="subcellular location">
    <subcellularLocation>
        <location evidence="1">Membrane</location>
        <topology evidence="1">Multi-pass membrane protein</topology>
    </subcellularLocation>
</comment>